<dbReference type="RefSeq" id="WP_085267829.1">
    <property type="nucleotide sequence ID" value="NZ_AP022614.1"/>
</dbReference>
<dbReference type="OrthoDB" id="3174546at2"/>
<dbReference type="SUPFAM" id="SSF52402">
    <property type="entry name" value="Adenine nucleotide alpha hydrolases-like"/>
    <property type="match status" value="1"/>
</dbReference>
<dbReference type="InterPro" id="IPR006015">
    <property type="entry name" value="Universal_stress_UspA"/>
</dbReference>
<dbReference type="AlphaFoldDB" id="A0A7I7YX30"/>
<accession>A0A7I7YX30</accession>
<dbReference type="PANTHER" id="PTHR46268">
    <property type="entry name" value="STRESS RESPONSE PROTEIN NHAX"/>
    <property type="match status" value="1"/>
</dbReference>
<evidence type="ECO:0000313" key="3">
    <source>
        <dbReference type="Proteomes" id="UP000467105"/>
    </source>
</evidence>
<dbReference type="Pfam" id="PF00582">
    <property type="entry name" value="Usp"/>
    <property type="match status" value="1"/>
</dbReference>
<comment type="similarity">
    <text evidence="1">Belongs to the universal stress protein A family.</text>
</comment>
<organism evidence="2 3">
    <name type="scientific">Mycobacterium parmense</name>
    <dbReference type="NCBI Taxonomy" id="185642"/>
    <lineage>
        <taxon>Bacteria</taxon>
        <taxon>Bacillati</taxon>
        <taxon>Actinomycetota</taxon>
        <taxon>Actinomycetes</taxon>
        <taxon>Mycobacteriales</taxon>
        <taxon>Mycobacteriaceae</taxon>
        <taxon>Mycobacterium</taxon>
        <taxon>Mycobacterium simiae complex</taxon>
    </lineage>
</organism>
<dbReference type="PRINTS" id="PR01438">
    <property type="entry name" value="UNVRSLSTRESS"/>
</dbReference>
<name>A0A7I7YX30_9MYCO</name>
<dbReference type="PANTHER" id="PTHR46268:SF6">
    <property type="entry name" value="UNIVERSAL STRESS PROTEIN UP12"/>
    <property type="match status" value="1"/>
</dbReference>
<evidence type="ECO:0000313" key="2">
    <source>
        <dbReference type="EMBL" id="BBZ45291.1"/>
    </source>
</evidence>
<keyword evidence="3" id="KW-1185">Reference proteome</keyword>
<dbReference type="InterPro" id="IPR014729">
    <property type="entry name" value="Rossmann-like_a/b/a_fold"/>
</dbReference>
<evidence type="ECO:0000256" key="1">
    <source>
        <dbReference type="ARBA" id="ARBA00008791"/>
    </source>
</evidence>
<dbReference type="EMBL" id="AP022614">
    <property type="protein sequence ID" value="BBZ45291.1"/>
    <property type="molecule type" value="Genomic_DNA"/>
</dbReference>
<proteinExistence type="inferred from homology"/>
<dbReference type="Proteomes" id="UP000467105">
    <property type="component" value="Chromosome"/>
</dbReference>
<protein>
    <submittedName>
        <fullName evidence="2">Universal stress protein</fullName>
    </submittedName>
</protein>
<dbReference type="InterPro" id="IPR006016">
    <property type="entry name" value="UspA"/>
</dbReference>
<reference evidence="2 3" key="1">
    <citation type="journal article" date="2019" name="Emerg. Microbes Infect.">
        <title>Comprehensive subspecies identification of 175 nontuberculous mycobacteria species based on 7547 genomic profiles.</title>
        <authorList>
            <person name="Matsumoto Y."/>
            <person name="Kinjo T."/>
            <person name="Motooka D."/>
            <person name="Nabeya D."/>
            <person name="Jung N."/>
            <person name="Uechi K."/>
            <person name="Horii T."/>
            <person name="Iida T."/>
            <person name="Fujita J."/>
            <person name="Nakamura S."/>
        </authorList>
    </citation>
    <scope>NUCLEOTIDE SEQUENCE [LARGE SCALE GENOMIC DNA]</scope>
    <source>
        <strain evidence="2 3">JCM 14742</strain>
    </source>
</reference>
<gene>
    <name evidence="2" type="ORF">MPRM_25720</name>
</gene>
<dbReference type="Gene3D" id="3.40.50.620">
    <property type="entry name" value="HUPs"/>
    <property type="match status" value="2"/>
</dbReference>
<sequence length="265" mass="28119">MSHPAPTVVVGVDGSKAAINAARWAVDEAISRDIALRLVYVVEPSQYSGAGIHETRVAAGRAALYDARRAVEFNEKPVKIETEIVTGKPLAKLVEESRSAALICVGAVGLNSAHRGVGSISAALAAAALCPVAVIGRPAARPRALKVARVVVQASDGAVLRHAFEEARLRRVPLLVVSVTPAGVPDDADEKRLAQAELDRRMARWVRSFPDVRVECVNVRGSVDRYLAANDEPDQLLVTDSLACFDVCGAHNAGRSVLAVRSKNL</sequence>